<dbReference type="GeneID" id="111132132"/>
<dbReference type="InterPro" id="IPR007276">
    <property type="entry name" value="Nop14"/>
</dbReference>
<dbReference type="PANTHER" id="PTHR23183">
    <property type="entry name" value="NOP14"/>
    <property type="match status" value="1"/>
</dbReference>
<dbReference type="GO" id="GO:0030692">
    <property type="term" value="C:Noc4p-Nop14p complex"/>
    <property type="evidence" value="ECO:0007669"/>
    <property type="project" value="TreeGrafter"/>
</dbReference>
<keyword evidence="7" id="KW-0175">Coiled coil</keyword>
<feature type="compositionally biased region" description="Basic residues" evidence="8">
    <location>
        <begin position="31"/>
        <end position="44"/>
    </location>
</feature>
<keyword evidence="4" id="KW-0698">rRNA processing</keyword>
<protein>
    <submittedName>
        <fullName evidence="10">Nucleolar protein 14-like</fullName>
    </submittedName>
</protein>
<dbReference type="AlphaFoldDB" id="A0A8B8E4Q8"/>
<dbReference type="PANTHER" id="PTHR23183:SF0">
    <property type="entry name" value="NUCLEOLAR PROTEIN 14"/>
    <property type="match status" value="1"/>
</dbReference>
<comment type="subcellular location">
    <subcellularLocation>
        <location evidence="1">Nucleus</location>
        <location evidence="1">Nucleolus</location>
    </subcellularLocation>
</comment>
<keyword evidence="5" id="KW-0539">Nucleus</keyword>
<evidence type="ECO:0000256" key="4">
    <source>
        <dbReference type="ARBA" id="ARBA00022552"/>
    </source>
</evidence>
<evidence type="ECO:0000256" key="3">
    <source>
        <dbReference type="ARBA" id="ARBA00022517"/>
    </source>
</evidence>
<evidence type="ECO:0000256" key="2">
    <source>
        <dbReference type="ARBA" id="ARBA00007466"/>
    </source>
</evidence>
<keyword evidence="3" id="KW-0690">Ribosome biogenesis</keyword>
<dbReference type="Proteomes" id="UP000694844">
    <property type="component" value="Chromosome 5"/>
</dbReference>
<feature type="compositionally biased region" description="Basic and acidic residues" evidence="8">
    <location>
        <begin position="7"/>
        <end position="24"/>
    </location>
</feature>
<comment type="similarity">
    <text evidence="2">Belongs to the NOP14 family.</text>
</comment>
<dbReference type="GO" id="GO:0030490">
    <property type="term" value="P:maturation of SSU-rRNA"/>
    <property type="evidence" value="ECO:0007669"/>
    <property type="project" value="TreeGrafter"/>
</dbReference>
<dbReference type="GO" id="GO:0032040">
    <property type="term" value="C:small-subunit processome"/>
    <property type="evidence" value="ECO:0007669"/>
    <property type="project" value="InterPro"/>
</dbReference>
<dbReference type="KEGG" id="cvn:111132132"/>
<keyword evidence="9" id="KW-1185">Reference proteome</keyword>
<feature type="compositionally biased region" description="Acidic residues" evidence="8">
    <location>
        <begin position="330"/>
        <end position="400"/>
    </location>
</feature>
<evidence type="ECO:0000256" key="7">
    <source>
        <dbReference type="SAM" id="Coils"/>
    </source>
</evidence>
<feature type="compositionally biased region" description="Basic residues" evidence="8">
    <location>
        <begin position="771"/>
        <end position="785"/>
    </location>
</feature>
<evidence type="ECO:0000256" key="1">
    <source>
        <dbReference type="ARBA" id="ARBA00004604"/>
    </source>
</evidence>
<evidence type="ECO:0000313" key="10">
    <source>
        <dbReference type="RefSeq" id="XP_022335567.1"/>
    </source>
</evidence>
<feature type="coiled-coil region" evidence="7">
    <location>
        <begin position="253"/>
        <end position="280"/>
    </location>
</feature>
<evidence type="ECO:0000313" key="9">
    <source>
        <dbReference type="Proteomes" id="UP000694844"/>
    </source>
</evidence>
<accession>A0A8B8E4Q8</accession>
<gene>
    <name evidence="10" type="primary">LOC111132132</name>
</gene>
<evidence type="ECO:0000256" key="8">
    <source>
        <dbReference type="SAM" id="MobiDB-lite"/>
    </source>
</evidence>
<feature type="region of interest" description="Disordered" evidence="8">
    <location>
        <begin position="765"/>
        <end position="785"/>
    </location>
</feature>
<sequence>MAKKKKNLADKTRNKKREPEKKINPFEIKINRQKQKVMGRKISKHDRGMPGVSRSKGIQKRKATLLQEYNQRFKSNKFIDKRFGENDTSLSIEEKMMKRFAMERAKEKTNKFSLNEDEDDLTHFGQSLSSIEKFEEPVLSDEEEDGGRIDADMVAKEHFGGFLKNSNYEELGGQKQKSWKERMEEVIAKSKKEKFERQAEKEKTRELTEKLDAEWKDVMKLMSGSDKKGPEDYPRSKADDFDIAVRELKFEMKGKATDKLKSEEEMAKEEKERLDKLEADRLRRMKGITAEEEEEKKRVHFSADDLNDDFSVEIKPRFHAVFQDGKMVMDDEDEENGEEEESSGEENLEDGEEDSEGSENEEGEDEDISEEEDEDVSEEEDDKNADEEEDKEASSDESDNDSFKDIESDDEGDSESEKPVVSKPMKPTLNLQERKKVMDAARKELPYTFPAPANYDDLLNLLQEHNEKDQLTIITRLRKCHHVSLAEGNKQKLEALFSCLVQYFADLAIQQPPQLHLMDKLIPHLYELSQGSQVAAAQVLVDQITERQEEFHAICESKGGRGLYPALDTLMLLKLVAILFPTSDFRHAVTTPAITFIAQMLAETSVKHERDVAVGLFLCSLVLEYVSMSKRYVPECVNFLHGLLFLASNKDPQKYASVVPPFRPVGKYNDLLVVSKSNRKAEVKMLKITKVLSMEMEENELSNDEFRLSGIRSCVTLLSEFRSLYQDLPSCAEIFSPVHDMLHKLPVNKYPQSIQESIENLKKTLKESSSKPKKQVCMPHRKPKPMKMFEPKIEEVFEDRKKKKAASKEENEMGKMKHKYKKELKGAIREIRKDTQFLARQQLSDQMEKDAERKRKVKEIYGMLATQEGDYKASKRTKKNNNPF</sequence>
<name>A0A8B8E4Q8_CRAVI</name>
<comment type="function">
    <text evidence="6">Involved in nucleolar processing of pre-18S ribosomal RNA. Has a role in the nuclear export of 40S pre-ribosomal subunit to the cytoplasm.</text>
</comment>
<dbReference type="Pfam" id="PF04147">
    <property type="entry name" value="Nop14"/>
    <property type="match status" value="1"/>
</dbReference>
<dbReference type="OrthoDB" id="441771at2759"/>
<dbReference type="RefSeq" id="XP_022335567.1">
    <property type="nucleotide sequence ID" value="XM_022479859.1"/>
</dbReference>
<feature type="region of interest" description="Disordered" evidence="8">
    <location>
        <begin position="1"/>
        <end position="60"/>
    </location>
</feature>
<evidence type="ECO:0000256" key="6">
    <source>
        <dbReference type="ARBA" id="ARBA00024695"/>
    </source>
</evidence>
<organism evidence="9 10">
    <name type="scientific">Crassostrea virginica</name>
    <name type="common">Eastern oyster</name>
    <dbReference type="NCBI Taxonomy" id="6565"/>
    <lineage>
        <taxon>Eukaryota</taxon>
        <taxon>Metazoa</taxon>
        <taxon>Spiralia</taxon>
        <taxon>Lophotrochozoa</taxon>
        <taxon>Mollusca</taxon>
        <taxon>Bivalvia</taxon>
        <taxon>Autobranchia</taxon>
        <taxon>Pteriomorphia</taxon>
        <taxon>Ostreida</taxon>
        <taxon>Ostreoidea</taxon>
        <taxon>Ostreidae</taxon>
        <taxon>Crassostrea</taxon>
    </lineage>
</organism>
<evidence type="ECO:0000256" key="5">
    <source>
        <dbReference type="ARBA" id="ARBA00023242"/>
    </source>
</evidence>
<feature type="region of interest" description="Disordered" evidence="8">
    <location>
        <begin position="320"/>
        <end position="432"/>
    </location>
</feature>
<proteinExistence type="inferred from homology"/>
<reference evidence="10" key="1">
    <citation type="submission" date="2025-08" db="UniProtKB">
        <authorList>
            <consortium name="RefSeq"/>
        </authorList>
    </citation>
    <scope>IDENTIFICATION</scope>
    <source>
        <tissue evidence="10">Whole sample</tissue>
    </source>
</reference>